<name>A0A2H5QK61_CITUN</name>
<dbReference type="EMBL" id="BDQV01000444">
    <property type="protein sequence ID" value="GAY65016.1"/>
    <property type="molecule type" value="Genomic_DNA"/>
</dbReference>
<keyword evidence="2" id="KW-1185">Reference proteome</keyword>
<protein>
    <submittedName>
        <fullName evidence="1">Uncharacterized protein</fullName>
    </submittedName>
</protein>
<sequence length="32" mass="3651">FVCPSEYLDRRRTGGLFTVLGFDVKAKLIVHL</sequence>
<evidence type="ECO:0000313" key="1">
    <source>
        <dbReference type="EMBL" id="GAY65016.1"/>
    </source>
</evidence>
<comment type="caution">
    <text evidence="1">The sequence shown here is derived from an EMBL/GenBank/DDBJ whole genome shotgun (WGS) entry which is preliminary data.</text>
</comment>
<accession>A0A2H5QK61</accession>
<feature type="non-terminal residue" evidence="1">
    <location>
        <position position="1"/>
    </location>
</feature>
<evidence type="ECO:0000313" key="2">
    <source>
        <dbReference type="Proteomes" id="UP000236630"/>
    </source>
</evidence>
<proteinExistence type="predicted"/>
<dbReference type="AlphaFoldDB" id="A0A2H5QK61"/>
<dbReference type="Proteomes" id="UP000236630">
    <property type="component" value="Unassembled WGS sequence"/>
</dbReference>
<reference evidence="1 2" key="1">
    <citation type="journal article" date="2017" name="Front. Genet.">
        <title>Draft sequencing of the heterozygous diploid genome of Satsuma (Citrus unshiu Marc.) using a hybrid assembly approach.</title>
        <authorList>
            <person name="Shimizu T."/>
            <person name="Tanizawa Y."/>
            <person name="Mochizuki T."/>
            <person name="Nagasaki H."/>
            <person name="Yoshioka T."/>
            <person name="Toyoda A."/>
            <person name="Fujiyama A."/>
            <person name="Kaminuma E."/>
            <person name="Nakamura Y."/>
        </authorList>
    </citation>
    <scope>NUCLEOTIDE SEQUENCE [LARGE SCALE GENOMIC DNA]</scope>
    <source>
        <strain evidence="2">cv. Miyagawa wase</strain>
    </source>
</reference>
<dbReference type="EMBL" id="BDQV01000444">
    <property type="protein sequence ID" value="GAY65018.1"/>
    <property type="molecule type" value="Genomic_DNA"/>
</dbReference>
<gene>
    <name evidence="1" type="ORF">CUMW_238020</name>
</gene>
<organism evidence="1 2">
    <name type="scientific">Citrus unshiu</name>
    <name type="common">Satsuma mandarin</name>
    <name type="synonym">Citrus nobilis var. unshiu</name>
    <dbReference type="NCBI Taxonomy" id="55188"/>
    <lineage>
        <taxon>Eukaryota</taxon>
        <taxon>Viridiplantae</taxon>
        <taxon>Streptophyta</taxon>
        <taxon>Embryophyta</taxon>
        <taxon>Tracheophyta</taxon>
        <taxon>Spermatophyta</taxon>
        <taxon>Magnoliopsida</taxon>
        <taxon>eudicotyledons</taxon>
        <taxon>Gunneridae</taxon>
        <taxon>Pentapetalae</taxon>
        <taxon>rosids</taxon>
        <taxon>malvids</taxon>
        <taxon>Sapindales</taxon>
        <taxon>Rutaceae</taxon>
        <taxon>Aurantioideae</taxon>
        <taxon>Citrus</taxon>
    </lineage>
</organism>
<dbReference type="EMBL" id="BDQV01000444">
    <property type="protein sequence ID" value="GAY65017.1"/>
    <property type="molecule type" value="Genomic_DNA"/>
</dbReference>